<gene>
    <name evidence="1" type="ORF">J2I47_15645</name>
</gene>
<dbReference type="RefSeq" id="WP_207365519.1">
    <property type="nucleotide sequence ID" value="NZ_JAFMYV010000007.1"/>
</dbReference>
<evidence type="ECO:0000313" key="1">
    <source>
        <dbReference type="EMBL" id="MBO0937989.1"/>
    </source>
</evidence>
<accession>A0A939K425</accession>
<dbReference type="InterPro" id="IPR036291">
    <property type="entry name" value="NAD(P)-bd_dom_sf"/>
</dbReference>
<proteinExistence type="predicted"/>
<dbReference type="EMBL" id="JAFMYV010000007">
    <property type="protein sequence ID" value="MBO0937989.1"/>
    <property type="molecule type" value="Genomic_DNA"/>
</dbReference>
<reference evidence="1" key="1">
    <citation type="submission" date="2021-03" db="EMBL/GenBank/DDBJ databases">
        <title>Fibrella sp. HMF5335 genome sequencing and assembly.</title>
        <authorList>
            <person name="Kang H."/>
            <person name="Kim H."/>
            <person name="Bae S."/>
            <person name="Joh K."/>
        </authorList>
    </citation>
    <scope>NUCLEOTIDE SEQUENCE</scope>
    <source>
        <strain evidence="1">HMF5335</strain>
    </source>
</reference>
<dbReference type="Gene3D" id="3.40.50.720">
    <property type="entry name" value="NAD(P)-binding Rossmann-like Domain"/>
    <property type="match status" value="1"/>
</dbReference>
<dbReference type="PANTHER" id="PTHR14097:SF8">
    <property type="entry name" value="NAD(P)-BINDING DOMAIN-CONTAINING PROTEIN"/>
    <property type="match status" value="1"/>
</dbReference>
<comment type="caution">
    <text evidence="1">The sequence shown here is derived from an EMBL/GenBank/DDBJ whole genome shotgun (WGS) entry which is preliminary data.</text>
</comment>
<keyword evidence="2" id="KW-1185">Reference proteome</keyword>
<organism evidence="1 2">
    <name type="scientific">Fibrella rubiginis</name>
    <dbReference type="NCBI Taxonomy" id="2817060"/>
    <lineage>
        <taxon>Bacteria</taxon>
        <taxon>Pseudomonadati</taxon>
        <taxon>Bacteroidota</taxon>
        <taxon>Cytophagia</taxon>
        <taxon>Cytophagales</taxon>
        <taxon>Spirosomataceae</taxon>
        <taxon>Fibrella</taxon>
    </lineage>
</organism>
<evidence type="ECO:0000313" key="2">
    <source>
        <dbReference type="Proteomes" id="UP000664034"/>
    </source>
</evidence>
<sequence>MMIRAIITGATGMVGEGVLHECLQHPDVEHILVVGRKTCGVIHPKLTELLVPDFYDLSAVAGQLTGYNACFFCLGVSSVGMNERDYYRATYTLTIHMATLLSQRNGGMTFCYVSGVGTDSTEMGSSMWARVKGKTENDLMALPFKQVYNFRPGYIHPTPGLKNTKSYYRYLSWLYPVLRRLLPNSVITLRQLGLAMIHSVDNGTQKRVLEVKDILALAGKS</sequence>
<name>A0A939K425_9BACT</name>
<dbReference type="SUPFAM" id="SSF51735">
    <property type="entry name" value="NAD(P)-binding Rossmann-fold domains"/>
    <property type="match status" value="1"/>
</dbReference>
<dbReference type="PANTHER" id="PTHR14097">
    <property type="entry name" value="OXIDOREDUCTASE HTATIP2"/>
    <property type="match status" value="1"/>
</dbReference>
<dbReference type="Proteomes" id="UP000664034">
    <property type="component" value="Unassembled WGS sequence"/>
</dbReference>
<dbReference type="AlphaFoldDB" id="A0A939K425"/>
<protein>
    <submittedName>
        <fullName evidence="1">Epimerase</fullName>
    </submittedName>
</protein>